<protein>
    <recommendedName>
        <fullName evidence="3">Sulfotransferase domain-containing protein</fullName>
    </recommendedName>
</protein>
<dbReference type="EMBL" id="CP118605">
    <property type="protein sequence ID" value="WGL15262.1"/>
    <property type="molecule type" value="Genomic_DNA"/>
</dbReference>
<reference evidence="1 2" key="1">
    <citation type="submission" date="2023-02" db="EMBL/GenBank/DDBJ databases">
        <title>Description and genomic characterization of Microbulbifer bruguierae sp. nov., isolated from the sediment of mangrove plant Bruguiera sexangula.</title>
        <authorList>
            <person name="Long M."/>
        </authorList>
    </citation>
    <scope>NUCLEOTIDE SEQUENCE [LARGE SCALE GENOMIC DNA]</scope>
    <source>
        <strain evidence="1 2">H12</strain>
    </source>
</reference>
<dbReference type="InterPro" id="IPR027417">
    <property type="entry name" value="P-loop_NTPase"/>
</dbReference>
<evidence type="ECO:0000313" key="2">
    <source>
        <dbReference type="Proteomes" id="UP001236500"/>
    </source>
</evidence>
<name>A0ABY8NB03_9GAMM</name>
<gene>
    <name evidence="1" type="ORF">PVT68_10815</name>
</gene>
<proteinExistence type="predicted"/>
<organism evidence="1 2">
    <name type="scientific">Microbulbifer bruguierae</name>
    <dbReference type="NCBI Taxonomy" id="3029061"/>
    <lineage>
        <taxon>Bacteria</taxon>
        <taxon>Pseudomonadati</taxon>
        <taxon>Pseudomonadota</taxon>
        <taxon>Gammaproteobacteria</taxon>
        <taxon>Cellvibrionales</taxon>
        <taxon>Microbulbiferaceae</taxon>
        <taxon>Microbulbifer</taxon>
    </lineage>
</organism>
<sequence>MSDDILFHVGYIKTATTYLQNQIQNGSLPGLALGAGKETRAQLVANFILADDFEFDAQLPRERLAAFNHDIQQRGCLPVWSEETLLGNPPSSRYDGYLNARKIKACYPNARILITVRKQQDIVLSIYREYVLGGGNLQLEQFIGTGDESLSYSPLLRAEFLHFDRAVGHYIQLFGEDRVLVLPQELLNSEPDTYYQLFSNFTGKSFSAPKYANRDHAAENYFTFQLRRKLNPLFPKDPCKPVNSGYRKTFNRVLFHLNRLPGMQQSNRKFEKFRQTISNRYKHSFVNSNRNLMAITGLPLDQLGYDT</sequence>
<dbReference type="RefSeq" id="WP_280317939.1">
    <property type="nucleotide sequence ID" value="NZ_CP118605.1"/>
</dbReference>
<dbReference type="Proteomes" id="UP001236500">
    <property type="component" value="Chromosome"/>
</dbReference>
<keyword evidence="2" id="KW-1185">Reference proteome</keyword>
<dbReference type="SUPFAM" id="SSF52540">
    <property type="entry name" value="P-loop containing nucleoside triphosphate hydrolases"/>
    <property type="match status" value="1"/>
</dbReference>
<dbReference type="Gene3D" id="3.40.50.300">
    <property type="entry name" value="P-loop containing nucleotide triphosphate hydrolases"/>
    <property type="match status" value="1"/>
</dbReference>
<evidence type="ECO:0000313" key="1">
    <source>
        <dbReference type="EMBL" id="WGL15262.1"/>
    </source>
</evidence>
<evidence type="ECO:0008006" key="3">
    <source>
        <dbReference type="Google" id="ProtNLM"/>
    </source>
</evidence>
<accession>A0ABY8NB03</accession>